<comment type="subcellular location">
    <subcellularLocation>
        <location evidence="1 10">Cytoplasm</location>
    </subcellularLocation>
</comment>
<evidence type="ECO:0000256" key="4">
    <source>
        <dbReference type="ARBA" id="ARBA00022598"/>
    </source>
</evidence>
<dbReference type="InterPro" id="IPR036621">
    <property type="entry name" value="Anticodon-bd_dom_sf"/>
</dbReference>
<comment type="domain">
    <text evidence="10">Consists of three domains: the N-terminal catalytic domain, the editing domain and the C-terminal anticodon-binding domain.</text>
</comment>
<dbReference type="PRINTS" id="PR01046">
    <property type="entry name" value="TRNASYNTHPRO"/>
</dbReference>
<keyword evidence="4 10" id="KW-0436">Ligase</keyword>
<keyword evidence="7 10" id="KW-0648">Protein biosynthesis</keyword>
<dbReference type="GO" id="GO:0002161">
    <property type="term" value="F:aminoacyl-tRNA deacylase activity"/>
    <property type="evidence" value="ECO:0007669"/>
    <property type="project" value="InterPro"/>
</dbReference>
<evidence type="ECO:0000256" key="10">
    <source>
        <dbReference type="HAMAP-Rule" id="MF_01569"/>
    </source>
</evidence>
<dbReference type="SUPFAM" id="SSF52954">
    <property type="entry name" value="Class II aaRS ABD-related"/>
    <property type="match status" value="1"/>
</dbReference>
<keyword evidence="3 10" id="KW-0963">Cytoplasm</keyword>
<dbReference type="EC" id="6.1.1.15" evidence="10"/>
<name>A0A1G6MH48_9BACT</name>
<organism evidence="12 13">
    <name type="scientific">Desulfurella multipotens</name>
    <dbReference type="NCBI Taxonomy" id="79269"/>
    <lineage>
        <taxon>Bacteria</taxon>
        <taxon>Pseudomonadati</taxon>
        <taxon>Campylobacterota</taxon>
        <taxon>Desulfurellia</taxon>
        <taxon>Desulfurellales</taxon>
        <taxon>Desulfurellaceae</taxon>
        <taxon>Desulfurella</taxon>
    </lineage>
</organism>
<dbReference type="PANTHER" id="PTHR42753">
    <property type="entry name" value="MITOCHONDRIAL RIBOSOME PROTEIN L39/PROLYL-TRNA LIGASE FAMILY MEMBER"/>
    <property type="match status" value="1"/>
</dbReference>
<dbReference type="GO" id="GO:0004827">
    <property type="term" value="F:proline-tRNA ligase activity"/>
    <property type="evidence" value="ECO:0007669"/>
    <property type="project" value="UniProtKB-UniRule"/>
</dbReference>
<sequence length="572" mass="65148">MLFSKSSIYTLKEKPKDATIDSHELLIRGGFISQVSSGIYTYMPLGLRVIKKVSKIIEEEMDAKGAQQILMPAVQPAELWVESGRWSQYGKELLRFKDRSDRDFVIGPTHEEVVSDIVRRYVNSYRQLPINLYQIQTKFRDEIRPRYGLMRAKEFIMKDAYSFDANPEGLDVSYEKMRDAYCRIFKRCGLNFRIVKADSGAIGGRDSEEFMVLSNVGEDEIFVCDNCDYAANAEKAQSITSQDITIPGEIEKVYTPNIKTIDEICKFLNIDNTKVAKSLLYKNEKGEIFCFMLLGSDSLNETKAKNATSSIELFALTDEEIMRLGLINGFVGPINLPRNISIVADKRLEQINNIIVGANEKDYHLKNVSMKNTNAQYFDIRNVNEGETCPVCGKGKLKKYMGIEVGHIFKLGLKYSKAMNVVYLDKNGKQQYIYMGCYGIGVGRCAQACIEQNHDSDGIIWPISIAPFEVEIVQLDQDDKINSYCQNLYNQLNASNIEVLYDDRLERPGVKLKDMDLIGIPISIIVGSKNFQNNKVEIRLRKTKEKILCNIDESVNIIMDIRNNLYKELEAI</sequence>
<dbReference type="InterPro" id="IPR002316">
    <property type="entry name" value="Pro-tRNA-ligase_IIa"/>
</dbReference>
<evidence type="ECO:0000256" key="2">
    <source>
        <dbReference type="ARBA" id="ARBA00011738"/>
    </source>
</evidence>
<evidence type="ECO:0000256" key="7">
    <source>
        <dbReference type="ARBA" id="ARBA00022917"/>
    </source>
</evidence>
<dbReference type="InterPro" id="IPR023717">
    <property type="entry name" value="Pro-tRNA-Synthase_IIa_type1"/>
</dbReference>
<dbReference type="GO" id="GO:0006433">
    <property type="term" value="P:prolyl-tRNA aminoacylation"/>
    <property type="evidence" value="ECO:0007669"/>
    <property type="project" value="UniProtKB-UniRule"/>
</dbReference>
<dbReference type="PROSITE" id="PS50862">
    <property type="entry name" value="AA_TRNA_LIGASE_II"/>
    <property type="match status" value="1"/>
</dbReference>
<evidence type="ECO:0000256" key="1">
    <source>
        <dbReference type="ARBA" id="ARBA00004496"/>
    </source>
</evidence>
<dbReference type="Gene3D" id="3.40.50.800">
    <property type="entry name" value="Anticodon-binding domain"/>
    <property type="match status" value="1"/>
</dbReference>
<evidence type="ECO:0000256" key="6">
    <source>
        <dbReference type="ARBA" id="ARBA00022840"/>
    </source>
</evidence>
<evidence type="ECO:0000256" key="5">
    <source>
        <dbReference type="ARBA" id="ARBA00022741"/>
    </source>
</evidence>
<dbReference type="InterPro" id="IPR033730">
    <property type="entry name" value="ProRS_core_prok"/>
</dbReference>
<dbReference type="PANTHER" id="PTHR42753:SF2">
    <property type="entry name" value="PROLINE--TRNA LIGASE"/>
    <property type="match status" value="1"/>
</dbReference>
<dbReference type="GO" id="GO:0005524">
    <property type="term" value="F:ATP binding"/>
    <property type="evidence" value="ECO:0007669"/>
    <property type="project" value="UniProtKB-UniRule"/>
</dbReference>
<dbReference type="InterPro" id="IPR044140">
    <property type="entry name" value="ProRS_anticodon_short"/>
</dbReference>
<dbReference type="Proteomes" id="UP000199411">
    <property type="component" value="Unassembled WGS sequence"/>
</dbReference>
<evidence type="ECO:0000256" key="9">
    <source>
        <dbReference type="ARBA" id="ARBA00047671"/>
    </source>
</evidence>
<dbReference type="SUPFAM" id="SSF55826">
    <property type="entry name" value="YbaK/ProRS associated domain"/>
    <property type="match status" value="1"/>
</dbReference>
<dbReference type="CDD" id="cd00779">
    <property type="entry name" value="ProRS_core_prok"/>
    <property type="match status" value="1"/>
</dbReference>
<dbReference type="GO" id="GO:0005829">
    <property type="term" value="C:cytosol"/>
    <property type="evidence" value="ECO:0007669"/>
    <property type="project" value="TreeGrafter"/>
</dbReference>
<dbReference type="NCBIfam" id="TIGR00409">
    <property type="entry name" value="proS_fam_II"/>
    <property type="match status" value="1"/>
</dbReference>
<gene>
    <name evidence="10" type="primary">proS</name>
    <name evidence="12" type="ORF">SAMN05660835_00994</name>
</gene>
<dbReference type="InterPro" id="IPR006195">
    <property type="entry name" value="aa-tRNA-synth_II"/>
</dbReference>
<protein>
    <recommendedName>
        <fullName evidence="10">Proline--tRNA ligase</fullName>
        <ecNumber evidence="10">6.1.1.15</ecNumber>
    </recommendedName>
    <alternativeName>
        <fullName evidence="10">Prolyl-tRNA synthetase</fullName>
        <shortName evidence="10">ProRS</shortName>
    </alternativeName>
</protein>
<keyword evidence="13" id="KW-1185">Reference proteome</keyword>
<comment type="subunit">
    <text evidence="2 10">Homodimer.</text>
</comment>
<dbReference type="SUPFAM" id="SSF55681">
    <property type="entry name" value="Class II aaRS and biotin synthetases"/>
    <property type="match status" value="1"/>
</dbReference>
<dbReference type="Pfam" id="PF00587">
    <property type="entry name" value="tRNA-synt_2b"/>
    <property type="match status" value="1"/>
</dbReference>
<keyword evidence="5 10" id="KW-0547">Nucleotide-binding</keyword>
<comment type="function">
    <text evidence="10">Catalyzes the attachment of proline to tRNA(Pro) in a two-step reaction: proline is first activated by ATP to form Pro-AMP and then transferred to the acceptor end of tRNA(Pro). As ProRS can inadvertently accommodate and process non-cognate amino acids such as alanine and cysteine, to avoid such errors it has two additional distinct editing activities against alanine. One activity is designated as 'pretransfer' editing and involves the tRNA(Pro)-independent hydrolysis of activated Ala-AMP. The other activity is designated 'posttransfer' editing and involves deacylation of mischarged Ala-tRNA(Pro). The misacylated Cys-tRNA(Pro) is not edited by ProRS.</text>
</comment>
<feature type="domain" description="Aminoacyl-transfer RNA synthetases class-II family profile" evidence="11">
    <location>
        <begin position="34"/>
        <end position="462"/>
    </location>
</feature>
<dbReference type="InterPro" id="IPR004154">
    <property type="entry name" value="Anticodon-bd"/>
</dbReference>
<dbReference type="CDD" id="cd04334">
    <property type="entry name" value="ProRS-INS"/>
    <property type="match status" value="1"/>
</dbReference>
<evidence type="ECO:0000259" key="11">
    <source>
        <dbReference type="PROSITE" id="PS50862"/>
    </source>
</evidence>
<dbReference type="Pfam" id="PF03129">
    <property type="entry name" value="HGTP_anticodon"/>
    <property type="match status" value="1"/>
</dbReference>
<dbReference type="InterPro" id="IPR036754">
    <property type="entry name" value="YbaK/aa-tRNA-synt-asso_dom_sf"/>
</dbReference>
<dbReference type="NCBIfam" id="NF006625">
    <property type="entry name" value="PRK09194.1"/>
    <property type="match status" value="1"/>
</dbReference>
<dbReference type="InterPro" id="IPR007214">
    <property type="entry name" value="YbaK/aa-tRNA-synth-assoc-dom"/>
</dbReference>
<accession>A0A1G6MH48</accession>
<dbReference type="FunFam" id="3.30.930.10:FF:000066">
    <property type="entry name" value="Proline--tRNA ligase"/>
    <property type="match status" value="1"/>
</dbReference>
<dbReference type="InterPro" id="IPR045864">
    <property type="entry name" value="aa-tRNA-synth_II/BPL/LPL"/>
</dbReference>
<comment type="similarity">
    <text evidence="10">Belongs to the class-II aminoacyl-tRNA synthetase family. ProS type 1 subfamily.</text>
</comment>
<evidence type="ECO:0000313" key="13">
    <source>
        <dbReference type="Proteomes" id="UP000199411"/>
    </source>
</evidence>
<dbReference type="HAMAP" id="MF_01569">
    <property type="entry name" value="Pro_tRNA_synth_type1"/>
    <property type="match status" value="1"/>
</dbReference>
<dbReference type="Pfam" id="PF04073">
    <property type="entry name" value="tRNA_edit"/>
    <property type="match status" value="1"/>
</dbReference>
<evidence type="ECO:0000256" key="3">
    <source>
        <dbReference type="ARBA" id="ARBA00022490"/>
    </source>
</evidence>
<dbReference type="InterPro" id="IPR050062">
    <property type="entry name" value="Pro-tRNA_synthetase"/>
</dbReference>
<dbReference type="Gene3D" id="3.30.930.10">
    <property type="entry name" value="Bira Bifunctional Protein, Domain 2"/>
    <property type="match status" value="2"/>
</dbReference>
<dbReference type="OrthoDB" id="9809052at2"/>
<comment type="catalytic activity">
    <reaction evidence="9 10">
        <text>tRNA(Pro) + L-proline + ATP = L-prolyl-tRNA(Pro) + AMP + diphosphate</text>
        <dbReference type="Rhea" id="RHEA:14305"/>
        <dbReference type="Rhea" id="RHEA-COMP:9700"/>
        <dbReference type="Rhea" id="RHEA-COMP:9702"/>
        <dbReference type="ChEBI" id="CHEBI:30616"/>
        <dbReference type="ChEBI" id="CHEBI:33019"/>
        <dbReference type="ChEBI" id="CHEBI:60039"/>
        <dbReference type="ChEBI" id="CHEBI:78442"/>
        <dbReference type="ChEBI" id="CHEBI:78532"/>
        <dbReference type="ChEBI" id="CHEBI:456215"/>
        <dbReference type="EC" id="6.1.1.15"/>
    </reaction>
</comment>
<keyword evidence="8 10" id="KW-0030">Aminoacyl-tRNA synthetase</keyword>
<dbReference type="InterPro" id="IPR004500">
    <property type="entry name" value="Pro-tRNA-synth_IIa_bac-type"/>
</dbReference>
<dbReference type="CDD" id="cd00861">
    <property type="entry name" value="ProRS_anticodon_short"/>
    <property type="match status" value="1"/>
</dbReference>
<evidence type="ECO:0000256" key="8">
    <source>
        <dbReference type="ARBA" id="ARBA00023146"/>
    </source>
</evidence>
<dbReference type="RefSeq" id="WP_092128614.1">
    <property type="nucleotide sequence ID" value="NZ_FMYU01000006.1"/>
</dbReference>
<reference evidence="13" key="1">
    <citation type="submission" date="2016-10" db="EMBL/GenBank/DDBJ databases">
        <authorList>
            <person name="Varghese N."/>
            <person name="Submissions S."/>
        </authorList>
    </citation>
    <scope>NUCLEOTIDE SEQUENCE [LARGE SCALE GENOMIC DNA]</scope>
    <source>
        <strain evidence="13">DSM 8415</strain>
    </source>
</reference>
<dbReference type="AlphaFoldDB" id="A0A1G6MH48"/>
<evidence type="ECO:0000313" key="12">
    <source>
        <dbReference type="EMBL" id="SDC54832.1"/>
    </source>
</evidence>
<keyword evidence="6 10" id="KW-0067">ATP-binding</keyword>
<dbReference type="EMBL" id="FMYU01000006">
    <property type="protein sequence ID" value="SDC54832.1"/>
    <property type="molecule type" value="Genomic_DNA"/>
</dbReference>
<dbReference type="InterPro" id="IPR002314">
    <property type="entry name" value="aa-tRNA-synt_IIb"/>
</dbReference>
<proteinExistence type="inferred from homology"/>